<feature type="domain" description="ER-bound oxygenase mpaB/mpaB'/Rubber oxygenase catalytic" evidence="2">
    <location>
        <begin position="98"/>
        <end position="330"/>
    </location>
</feature>
<comment type="caution">
    <text evidence="3">The sequence shown here is derived from an EMBL/GenBank/DDBJ whole genome shotgun (WGS) entry which is preliminary data.</text>
</comment>
<dbReference type="PANTHER" id="PTHR37539:SF1">
    <property type="entry name" value="ER-BOUND OXYGENASE MPAB_MPAB'_RUBBER OXYGENASE CATALYTIC DOMAIN-CONTAINING PROTEIN"/>
    <property type="match status" value="1"/>
</dbReference>
<dbReference type="Proteomes" id="UP001596337">
    <property type="component" value="Unassembled WGS sequence"/>
</dbReference>
<dbReference type="InterPro" id="IPR018713">
    <property type="entry name" value="MPAB/Lcp_cat_dom"/>
</dbReference>
<feature type="region of interest" description="Disordered" evidence="1">
    <location>
        <begin position="412"/>
        <end position="444"/>
    </location>
</feature>
<dbReference type="RefSeq" id="WP_390221075.1">
    <property type="nucleotide sequence ID" value="NZ_JBHSXX010000001.1"/>
</dbReference>
<name>A0ABW2C1A8_9PSEU</name>
<evidence type="ECO:0000259" key="2">
    <source>
        <dbReference type="Pfam" id="PF09995"/>
    </source>
</evidence>
<dbReference type="InterPro" id="IPR037473">
    <property type="entry name" value="Lcp-like"/>
</dbReference>
<proteinExistence type="predicted"/>
<evidence type="ECO:0000256" key="1">
    <source>
        <dbReference type="SAM" id="MobiDB-lite"/>
    </source>
</evidence>
<evidence type="ECO:0000313" key="4">
    <source>
        <dbReference type="Proteomes" id="UP001596337"/>
    </source>
</evidence>
<evidence type="ECO:0000313" key="3">
    <source>
        <dbReference type="EMBL" id="MFC6869095.1"/>
    </source>
</evidence>
<dbReference type="EMBL" id="JBHSXX010000001">
    <property type="protein sequence ID" value="MFC6869095.1"/>
    <property type="molecule type" value="Genomic_DNA"/>
</dbReference>
<accession>A0ABW2C1A8</accession>
<gene>
    <name evidence="3" type="ORF">ACFQGD_18275</name>
</gene>
<dbReference type="GO" id="GO:0016491">
    <property type="term" value="F:oxidoreductase activity"/>
    <property type="evidence" value="ECO:0007669"/>
    <property type="project" value="UniProtKB-KW"/>
</dbReference>
<keyword evidence="3" id="KW-0560">Oxidoreductase</keyword>
<dbReference type="PANTHER" id="PTHR37539">
    <property type="entry name" value="SECRETED PROTEIN-RELATED"/>
    <property type="match status" value="1"/>
</dbReference>
<reference evidence="4" key="1">
    <citation type="journal article" date="2019" name="Int. J. Syst. Evol. Microbiol.">
        <title>The Global Catalogue of Microorganisms (GCM) 10K type strain sequencing project: providing services to taxonomists for standard genome sequencing and annotation.</title>
        <authorList>
            <consortium name="The Broad Institute Genomics Platform"/>
            <consortium name="The Broad Institute Genome Sequencing Center for Infectious Disease"/>
            <person name="Wu L."/>
            <person name="Ma J."/>
        </authorList>
    </citation>
    <scope>NUCLEOTIDE SEQUENCE [LARGE SCALE GENOMIC DNA]</scope>
    <source>
        <strain evidence="4">KCTC 32255</strain>
    </source>
</reference>
<feature type="compositionally biased region" description="Polar residues" evidence="1">
    <location>
        <begin position="419"/>
        <end position="444"/>
    </location>
</feature>
<keyword evidence="4" id="KW-1185">Reference proteome</keyword>
<protein>
    <submittedName>
        <fullName evidence="3">Oxygenase MpaB family protein</fullName>
        <ecNumber evidence="3">1.-.-.-</ecNumber>
    </submittedName>
</protein>
<dbReference type="Pfam" id="PF09995">
    <property type="entry name" value="MPAB_Lcp_cat"/>
    <property type="match status" value="1"/>
</dbReference>
<sequence length="444" mass="50010">MNYEHAVSVYGRRDLEFFTSQYNTGDELGYAAYRALKAIGGDGKSMFDQALEHGIESVSDAPAELVALFESVDNVPDWVDRSQLRRGSVAYWRHGKLVVMALAYAAIGAGFRSYGGTRSLVMSRRLIERDQVGRRLIETLRWAATSTRPGAMDRYGDGFRLTMQVRWIHAAVRYHLSRSDAWDWDDWGLVVSNVDSIYTMGSSFCEAVVVALEKAGVKITQHEKEDITAMWRYIGHVIGLPEDVNFRNWSDLRRKSGMVRILEHPADDGSRALMTSLTDYMCEEKIDGYQVLPAFIDNRLAPHQKRRLTYGLMRSWAGDDVCDELEIANSRLRYLLPAAKPLIVAYDRICRVLPHDDEIKAMRTLDAFGVATATRDGESDVADADDVVQGFVRNSARARDLFTRRAAFTRRKASRRSKSQTWGIRSTGTAVSGSAPARSSTRPR</sequence>
<organism evidence="3 4">
    <name type="scientific">Haloechinothrix salitolerans</name>
    <dbReference type="NCBI Taxonomy" id="926830"/>
    <lineage>
        <taxon>Bacteria</taxon>
        <taxon>Bacillati</taxon>
        <taxon>Actinomycetota</taxon>
        <taxon>Actinomycetes</taxon>
        <taxon>Pseudonocardiales</taxon>
        <taxon>Pseudonocardiaceae</taxon>
        <taxon>Haloechinothrix</taxon>
    </lineage>
</organism>
<dbReference type="EC" id="1.-.-.-" evidence="3"/>